<evidence type="ECO:0000256" key="7">
    <source>
        <dbReference type="ARBA" id="ARBA00022927"/>
    </source>
</evidence>
<dbReference type="InterPro" id="IPR004845">
    <property type="entry name" value="T2SS_GspD_CS"/>
</dbReference>
<dbReference type="RefSeq" id="WP_126751895.1">
    <property type="nucleotide sequence ID" value="NZ_JBHUMT010000013.1"/>
</dbReference>
<evidence type="ECO:0000313" key="17">
    <source>
        <dbReference type="Proteomes" id="UP000288361"/>
    </source>
</evidence>
<dbReference type="EMBL" id="PIQA01000003">
    <property type="protein sequence ID" value="RUO66743.1"/>
    <property type="molecule type" value="Genomic_DNA"/>
</dbReference>
<keyword evidence="7" id="KW-0653">Protein transport</keyword>
<comment type="caution">
    <text evidence="16">The sequence shown here is derived from an EMBL/GenBank/DDBJ whole genome shotgun (WGS) entry which is preliminary data.</text>
</comment>
<comment type="similarity">
    <text evidence="2">Belongs to the bacterial secretin family. GSP D subfamily.</text>
</comment>
<keyword evidence="5" id="KW-0812">Transmembrane</keyword>
<feature type="domain" description="NolW-like" evidence="14">
    <location>
        <begin position="130"/>
        <end position="193"/>
    </location>
</feature>
<keyword evidence="9" id="KW-0998">Cell outer membrane</keyword>
<feature type="region of interest" description="Disordered" evidence="11">
    <location>
        <begin position="294"/>
        <end position="326"/>
    </location>
</feature>
<feature type="chain" id="PRO_5019499860" evidence="12">
    <location>
        <begin position="29"/>
        <end position="683"/>
    </location>
</feature>
<evidence type="ECO:0000256" key="10">
    <source>
        <dbReference type="RuleBase" id="RU004004"/>
    </source>
</evidence>
<proteinExistence type="inferred from homology"/>
<keyword evidence="6 12" id="KW-0732">Signal</keyword>
<dbReference type="AlphaFoldDB" id="A0A432YTU4"/>
<keyword evidence="8" id="KW-0472">Membrane</keyword>
<feature type="domain" description="GspD-like N0" evidence="15">
    <location>
        <begin position="34"/>
        <end position="103"/>
    </location>
</feature>
<evidence type="ECO:0000313" key="16">
    <source>
        <dbReference type="EMBL" id="RUO66743.1"/>
    </source>
</evidence>
<evidence type="ECO:0000256" key="8">
    <source>
        <dbReference type="ARBA" id="ARBA00023136"/>
    </source>
</evidence>
<name>A0A432YTU4_9GAMM</name>
<dbReference type="Pfam" id="PF03958">
    <property type="entry name" value="Secretin_N"/>
    <property type="match status" value="3"/>
</dbReference>
<dbReference type="InterPro" id="IPR005644">
    <property type="entry name" value="NolW-like"/>
</dbReference>
<dbReference type="Gene3D" id="3.30.1370.120">
    <property type="match status" value="3"/>
</dbReference>
<dbReference type="NCBIfam" id="TIGR02517">
    <property type="entry name" value="type_II_gspD"/>
    <property type="match status" value="1"/>
</dbReference>
<dbReference type="InterPro" id="IPR004846">
    <property type="entry name" value="T2SS/T3SS_dom"/>
</dbReference>
<dbReference type="InterPro" id="IPR050810">
    <property type="entry name" value="Bact_Secretion_Sys_Channel"/>
</dbReference>
<gene>
    <name evidence="16" type="primary">gspD</name>
    <name evidence="16" type="ORF">CWI73_05535</name>
</gene>
<feature type="compositionally biased region" description="Polar residues" evidence="11">
    <location>
        <begin position="315"/>
        <end position="326"/>
    </location>
</feature>
<evidence type="ECO:0000256" key="1">
    <source>
        <dbReference type="ARBA" id="ARBA00004442"/>
    </source>
</evidence>
<dbReference type="Pfam" id="PF00263">
    <property type="entry name" value="Secretin"/>
    <property type="match status" value="1"/>
</dbReference>
<evidence type="ECO:0000259" key="13">
    <source>
        <dbReference type="Pfam" id="PF00263"/>
    </source>
</evidence>
<dbReference type="GO" id="GO:0015628">
    <property type="term" value="P:protein secretion by the type II secretion system"/>
    <property type="evidence" value="ECO:0007669"/>
    <property type="project" value="InterPro"/>
</dbReference>
<keyword evidence="3 10" id="KW-0813">Transport</keyword>
<reference evidence="16 17" key="1">
    <citation type="journal article" date="2011" name="Front. Microbiol.">
        <title>Genomic signatures of strain selection and enhancement in Bacillus atrophaeus var. globigii, a historical biowarfare simulant.</title>
        <authorList>
            <person name="Gibbons H.S."/>
            <person name="Broomall S.M."/>
            <person name="McNew L.A."/>
            <person name="Daligault H."/>
            <person name="Chapman C."/>
            <person name="Bruce D."/>
            <person name="Karavis M."/>
            <person name="Krepps M."/>
            <person name="McGregor P.A."/>
            <person name="Hong C."/>
            <person name="Park K.H."/>
            <person name="Akmal A."/>
            <person name="Feldman A."/>
            <person name="Lin J.S."/>
            <person name="Chang W.E."/>
            <person name="Higgs B.W."/>
            <person name="Demirev P."/>
            <person name="Lindquist J."/>
            <person name="Liem A."/>
            <person name="Fochler E."/>
            <person name="Read T.D."/>
            <person name="Tapia R."/>
            <person name="Johnson S."/>
            <person name="Bishop-Lilly K.A."/>
            <person name="Detter C."/>
            <person name="Han C."/>
            <person name="Sozhamannan S."/>
            <person name="Rosenzweig C.N."/>
            <person name="Skowronski E.W."/>
        </authorList>
    </citation>
    <scope>NUCLEOTIDE SEQUENCE [LARGE SCALE GENOMIC DNA]</scope>
    <source>
        <strain evidence="16 17">TPS4-2</strain>
    </source>
</reference>
<dbReference type="PROSITE" id="PS00875">
    <property type="entry name" value="T2SP_D"/>
    <property type="match status" value="1"/>
</dbReference>
<dbReference type="InterPro" id="IPR013356">
    <property type="entry name" value="T2SS_GspD"/>
</dbReference>
<evidence type="ECO:0000256" key="5">
    <source>
        <dbReference type="ARBA" id="ARBA00022692"/>
    </source>
</evidence>
<dbReference type="GO" id="GO:0009279">
    <property type="term" value="C:cell outer membrane"/>
    <property type="evidence" value="ECO:0007669"/>
    <property type="project" value="UniProtKB-SubCell"/>
</dbReference>
<dbReference type="Pfam" id="PF21305">
    <property type="entry name" value="type_II_gspD_N0"/>
    <property type="match status" value="1"/>
</dbReference>
<dbReference type="Proteomes" id="UP000288361">
    <property type="component" value="Unassembled WGS sequence"/>
</dbReference>
<accession>A0A432YTU4</accession>
<dbReference type="InterPro" id="IPR001775">
    <property type="entry name" value="GspD/PilQ"/>
</dbReference>
<dbReference type="InterPro" id="IPR049371">
    <property type="entry name" value="GspD-like_N0"/>
</dbReference>
<feature type="domain" description="NolW-like" evidence="14">
    <location>
        <begin position="270"/>
        <end position="353"/>
    </location>
</feature>
<feature type="signal peptide" evidence="12">
    <location>
        <begin position="1"/>
        <end position="28"/>
    </location>
</feature>
<evidence type="ECO:0000259" key="15">
    <source>
        <dbReference type="Pfam" id="PF21305"/>
    </source>
</evidence>
<keyword evidence="4" id="KW-1134">Transmembrane beta strand</keyword>
<evidence type="ECO:0000256" key="12">
    <source>
        <dbReference type="SAM" id="SignalP"/>
    </source>
</evidence>
<organism evidence="16 17">
    <name type="scientific">Idiomarina piscisalsi</name>
    <dbReference type="NCBI Taxonomy" id="1096243"/>
    <lineage>
        <taxon>Bacteria</taxon>
        <taxon>Pseudomonadati</taxon>
        <taxon>Pseudomonadota</taxon>
        <taxon>Gammaproteobacteria</taxon>
        <taxon>Alteromonadales</taxon>
        <taxon>Idiomarinaceae</taxon>
        <taxon>Idiomarina</taxon>
    </lineage>
</organism>
<evidence type="ECO:0000256" key="11">
    <source>
        <dbReference type="SAM" id="MobiDB-lite"/>
    </source>
</evidence>
<evidence type="ECO:0000256" key="3">
    <source>
        <dbReference type="ARBA" id="ARBA00022448"/>
    </source>
</evidence>
<feature type="compositionally biased region" description="Polar residues" evidence="11">
    <location>
        <begin position="294"/>
        <end position="303"/>
    </location>
</feature>
<sequence length="683" mass="75292">MSVAKRGLRNWLGALGVAVSVMSTPLTAEEYAASFKNTDINEFIQVVGRNLGKTIIIDPNVRGKIDVRSYDVMNEEQYYQFFLNVLEVYGFAVVEMESGVLKVIRDRDAKTSSLPVMDADSQGSGDAMVTRVVPVENVSVRELAPLLRQLNDQSGGGMVVSYDPSNVIMMTGRSETVQRLVEIIERVDRAGDQDVDMIHLEYASASEIVRIAQSLYEKSNNDGTPPLLIPKIVADERSNSVIVSGEPRARARVVKLIKQLDQDLKSEGNTRVFYLKYAKAPEVVEVLNDVSRSIQAESEQQTSNTNTTRRRNNNDSVSISPHEPTNSVVITAQQDMMASLEKVIHDLDIRRAQVQVEAIIVEIMEGDNVNFGVQWISEDGGMVQYNDGSQVPIGSLAAGAYQARDREGTTIITENDRVIENPDEPGDISLLANLLGSVNGMMFGTIQNDWAAVVQAVTQDTNSNILATPSIVTVDNEEASFLVGQEVPTITGSTTGDNNDNPFQTVDRTEVGIKLKVTPQINEGDAVQMTIEQEVSSLSGATSVDVIINKREMKTTVMADDGETIVLGGLIDEDVQESVSKIPLLGDIPVLGRLFSSTSTSKQKRNLMVFIRPTIVRNGKRMREISSAKYNYMRALQLDERSRGISLMPMEESPVMNEWDSELTLPPGFEEYLDNKQPEKEND</sequence>
<evidence type="ECO:0000256" key="2">
    <source>
        <dbReference type="ARBA" id="ARBA00006980"/>
    </source>
</evidence>
<dbReference type="InterPro" id="IPR038591">
    <property type="entry name" value="NolW-like_sf"/>
</dbReference>
<evidence type="ECO:0000259" key="14">
    <source>
        <dbReference type="Pfam" id="PF03958"/>
    </source>
</evidence>
<evidence type="ECO:0000256" key="9">
    <source>
        <dbReference type="ARBA" id="ARBA00023237"/>
    </source>
</evidence>
<evidence type="ECO:0000256" key="4">
    <source>
        <dbReference type="ARBA" id="ARBA00022452"/>
    </source>
</evidence>
<feature type="domain" description="Type II/III secretion system secretin-like" evidence="13">
    <location>
        <begin position="456"/>
        <end position="617"/>
    </location>
</feature>
<protein>
    <submittedName>
        <fullName evidence="16">Type II secretion system protein GspD</fullName>
    </submittedName>
</protein>
<dbReference type="PANTHER" id="PTHR30332:SF24">
    <property type="entry name" value="SECRETIN GSPD-RELATED"/>
    <property type="match status" value="1"/>
</dbReference>
<dbReference type="PRINTS" id="PR00811">
    <property type="entry name" value="BCTERIALGSPD"/>
</dbReference>
<dbReference type="GO" id="GO:0015627">
    <property type="term" value="C:type II protein secretion system complex"/>
    <property type="evidence" value="ECO:0007669"/>
    <property type="project" value="InterPro"/>
</dbReference>
<dbReference type="PANTHER" id="PTHR30332">
    <property type="entry name" value="PROBABLE GENERAL SECRETION PATHWAY PROTEIN D"/>
    <property type="match status" value="1"/>
</dbReference>
<feature type="domain" description="NolW-like" evidence="14">
    <location>
        <begin position="196"/>
        <end position="263"/>
    </location>
</feature>
<comment type="subcellular location">
    <subcellularLocation>
        <location evidence="1 10">Cell outer membrane</location>
    </subcellularLocation>
</comment>
<evidence type="ECO:0000256" key="6">
    <source>
        <dbReference type="ARBA" id="ARBA00022729"/>
    </source>
</evidence>